<dbReference type="Gene3D" id="3.40.50.10170">
    <property type="match status" value="1"/>
</dbReference>
<proteinExistence type="predicted"/>
<dbReference type="Gene3D" id="3.30.1180.10">
    <property type="match status" value="1"/>
</dbReference>
<dbReference type="SUPFAM" id="SSF82549">
    <property type="entry name" value="DAK1/DegV-like"/>
    <property type="match status" value="1"/>
</dbReference>
<dbReference type="InterPro" id="IPR003797">
    <property type="entry name" value="DegV"/>
</dbReference>
<dbReference type="InterPro" id="IPR043168">
    <property type="entry name" value="DegV_C"/>
</dbReference>
<name>A0ABS9WFU0_9ACTN</name>
<evidence type="ECO:0000313" key="3">
    <source>
        <dbReference type="Proteomes" id="UP001430755"/>
    </source>
</evidence>
<protein>
    <submittedName>
        <fullName evidence="2">DegV family protein</fullName>
    </submittedName>
</protein>
<keyword evidence="3" id="KW-1185">Reference proteome</keyword>
<reference evidence="2" key="1">
    <citation type="submission" date="2021-11" db="EMBL/GenBank/DDBJ databases">
        <title>A Novel Adlercreutzia Species, isolated from a Allomyrina dichotoma larva feces.</title>
        <authorList>
            <person name="Suh M.K."/>
        </authorList>
    </citation>
    <scope>NUCLEOTIDE SEQUENCE</scope>
    <source>
        <strain evidence="2">JBNU-10</strain>
    </source>
</reference>
<gene>
    <name evidence="2" type="ORF">LPT13_03610</name>
</gene>
<dbReference type="PANTHER" id="PTHR33434:SF2">
    <property type="entry name" value="FATTY ACID-BINDING PROTEIN TM_1468"/>
    <property type="match status" value="1"/>
</dbReference>
<dbReference type="PROSITE" id="PS51482">
    <property type="entry name" value="DEGV"/>
    <property type="match status" value="1"/>
</dbReference>
<dbReference type="InterPro" id="IPR050270">
    <property type="entry name" value="DegV_domain_contain"/>
</dbReference>
<comment type="caution">
    <text evidence="2">The sequence shown here is derived from an EMBL/GenBank/DDBJ whole genome shotgun (WGS) entry which is preliminary data.</text>
</comment>
<keyword evidence="1" id="KW-0446">Lipid-binding</keyword>
<evidence type="ECO:0000313" key="2">
    <source>
        <dbReference type="EMBL" id="MCI2241440.1"/>
    </source>
</evidence>
<dbReference type="Pfam" id="PF02645">
    <property type="entry name" value="DegV"/>
    <property type="match status" value="1"/>
</dbReference>
<dbReference type="PANTHER" id="PTHR33434">
    <property type="entry name" value="DEGV DOMAIN-CONTAINING PROTEIN DR_1986-RELATED"/>
    <property type="match status" value="1"/>
</dbReference>
<accession>A0ABS9WFU0</accession>
<sequence>MGRYIIVTETGGDIPAEFVERYGLEMVPMHVTFGDRSLDDGSFPVADIFAHYRATGDLPRTSGCTPQDFADAFARIDARSAGEHVLYLAYSACTTCSFESARMAAEGRGDVTAIDTKSVTAGLFLVVTNTARFLEDHPDAPLPEVEAFVASQVERVRMAFIPGGLDFLRAGGRLSNGAYLGAQLLRIKPVIEILDGKLVATKKLRGSMEKAVLALVDDFLSREPLDVARVALIRNEGLDEGLQRQVEDRVRAAGFQEVTWIETGGVISSHCGPGSFGIAAVAAE</sequence>
<dbReference type="EMBL" id="JAJMLW010000001">
    <property type="protein sequence ID" value="MCI2241440.1"/>
    <property type="molecule type" value="Genomic_DNA"/>
</dbReference>
<evidence type="ECO:0000256" key="1">
    <source>
        <dbReference type="ARBA" id="ARBA00023121"/>
    </source>
</evidence>
<dbReference type="NCBIfam" id="TIGR00762">
    <property type="entry name" value="DegV"/>
    <property type="match status" value="1"/>
</dbReference>
<dbReference type="Proteomes" id="UP001430755">
    <property type="component" value="Unassembled WGS sequence"/>
</dbReference>
<dbReference type="RefSeq" id="WP_242163608.1">
    <property type="nucleotide sequence ID" value="NZ_JAJMLW010000001.1"/>
</dbReference>
<organism evidence="2 3">
    <name type="scientific">Adlercreutzia faecimuris</name>
    <dbReference type="NCBI Taxonomy" id="2897341"/>
    <lineage>
        <taxon>Bacteria</taxon>
        <taxon>Bacillati</taxon>
        <taxon>Actinomycetota</taxon>
        <taxon>Coriobacteriia</taxon>
        <taxon>Eggerthellales</taxon>
        <taxon>Eggerthellaceae</taxon>
        <taxon>Adlercreutzia</taxon>
    </lineage>
</organism>